<reference evidence="1 2" key="1">
    <citation type="submission" date="2016-03" db="EMBL/GenBank/DDBJ databases">
        <title>Comparison of Bacillus endophyticus and B. anthracis characteristics using whole genome sequence analysis and microbiological techniques.</title>
        <authorList>
            <person name="Lekota K.E."/>
            <person name="Mafofo J."/>
            <person name="Rees J."/>
            <person name="Muchadeyi F.C."/>
            <person name="Madoroba E."/>
            <person name="Van Heerden H."/>
        </authorList>
    </citation>
    <scope>NUCLEOTIDE SEQUENCE [LARGE SCALE GENOMIC DNA]</scope>
    <source>
        <strain evidence="1 2">3631_10C</strain>
    </source>
</reference>
<dbReference type="AlphaFoldDB" id="A0AAX1QCX1"/>
<protein>
    <submittedName>
        <fullName evidence="1">Uncharacterized protein</fullName>
    </submittedName>
</protein>
<dbReference type="EMBL" id="LVYK01000012">
    <property type="protein sequence ID" value="RAS78602.1"/>
    <property type="molecule type" value="Genomic_DNA"/>
</dbReference>
<dbReference type="RefSeq" id="WP_113765366.1">
    <property type="nucleotide sequence ID" value="NZ_LVYK01000012.1"/>
</dbReference>
<evidence type="ECO:0000313" key="1">
    <source>
        <dbReference type="EMBL" id="RAS78602.1"/>
    </source>
</evidence>
<gene>
    <name evidence="1" type="ORF">A3864_07750</name>
</gene>
<proteinExistence type="predicted"/>
<comment type="caution">
    <text evidence="1">The sequence shown here is derived from an EMBL/GenBank/DDBJ whole genome shotgun (WGS) entry which is preliminary data.</text>
</comment>
<accession>A0AAX1QCX1</accession>
<evidence type="ECO:0000313" key="2">
    <source>
        <dbReference type="Proteomes" id="UP000250174"/>
    </source>
</evidence>
<dbReference type="Proteomes" id="UP000250174">
    <property type="component" value="Unassembled WGS sequence"/>
</dbReference>
<organism evidence="1 2">
    <name type="scientific">Priestia endophytica</name>
    <dbReference type="NCBI Taxonomy" id="135735"/>
    <lineage>
        <taxon>Bacteria</taxon>
        <taxon>Bacillati</taxon>
        <taxon>Bacillota</taxon>
        <taxon>Bacilli</taxon>
        <taxon>Bacillales</taxon>
        <taxon>Bacillaceae</taxon>
        <taxon>Priestia</taxon>
    </lineage>
</organism>
<name>A0AAX1QCX1_9BACI</name>
<sequence>MPKGSNFSVPNEKLLTGIEVKEQAGHGIIDMRLIYKGKDETSDHNPFSDWVTNNPEHSEIIDLTIPEQTYAIGIEGKEQGCFGIVNFRLAYS</sequence>